<dbReference type="SMART" id="SM00020">
    <property type="entry name" value="Tryp_SPc"/>
    <property type="match status" value="1"/>
</dbReference>
<evidence type="ECO:0000256" key="6">
    <source>
        <dbReference type="RuleBase" id="RU363034"/>
    </source>
</evidence>
<dbReference type="SUPFAM" id="SSF50494">
    <property type="entry name" value="Trypsin-like serine proteases"/>
    <property type="match status" value="1"/>
</dbReference>
<protein>
    <recommendedName>
        <fullName evidence="8">Peptidase S1 domain-containing protein</fullName>
    </recommendedName>
</protein>
<keyword evidence="7" id="KW-0812">Transmembrane</keyword>
<dbReference type="CDD" id="cd00190">
    <property type="entry name" value="Tryp_SPc"/>
    <property type="match status" value="1"/>
</dbReference>
<dbReference type="Proteomes" id="UP001142055">
    <property type="component" value="Chromosome 1"/>
</dbReference>
<feature type="transmembrane region" description="Helical" evidence="7">
    <location>
        <begin position="293"/>
        <end position="314"/>
    </location>
</feature>
<evidence type="ECO:0000256" key="5">
    <source>
        <dbReference type="ARBA" id="ARBA00023157"/>
    </source>
</evidence>
<dbReference type="FunFam" id="2.40.10.10:FF:000034">
    <property type="entry name" value="Eupolytin"/>
    <property type="match status" value="1"/>
</dbReference>
<dbReference type="InterPro" id="IPR001254">
    <property type="entry name" value="Trypsin_dom"/>
</dbReference>
<sequence>MDCCQSIIIVIYYHLLYCLIKYQSVESRSSLMSRIVGGVRAQIGEIPYQVALLRSGSFVCGGSLIGSHYVLTAAHCVFGNEDEPSLFTVRYGTVYRNSGFDIDVNMIRRHPSYSPETFDYDVAVLCLANNYVPGINAEQISLAKSSPTIGSSVILSGWGLLSTNGNKLPLFLQKSNNLTIISNEECQQKCIDHNITDRMLCAFSRIQSSCIGDSGGPMVQHGVLMGVISWGSTWCLHPTHPTVYANVVNLRQWIVENMMFRKLRQYWSNNFHSSRFVYNKSDESGLCSIRMKVAITTATICFILFSAISFLVLFHRSYTSEETNWKHKIIINDDSVDPPQSSTHFEIDNLKITTTNSINGNRSGWLKSFTTPKKYDLIKTTTPSGLNAKRTKFPTFDLFLFPTKNHNSKRLASTASVDPVDLLDYTSTSKPKTIERTTIVWNTKTLKNYCKIICKNNPSAGGQLCNCDEPPMLVSFDDLNVMSIQKKSIVK</sequence>
<keyword evidence="5" id="KW-1015">Disulfide bond</keyword>
<dbReference type="InterPro" id="IPR033116">
    <property type="entry name" value="TRYPSIN_SER"/>
</dbReference>
<organism evidence="9 10">
    <name type="scientific">Blomia tropicalis</name>
    <name type="common">Mite</name>
    <dbReference type="NCBI Taxonomy" id="40697"/>
    <lineage>
        <taxon>Eukaryota</taxon>
        <taxon>Metazoa</taxon>
        <taxon>Ecdysozoa</taxon>
        <taxon>Arthropoda</taxon>
        <taxon>Chelicerata</taxon>
        <taxon>Arachnida</taxon>
        <taxon>Acari</taxon>
        <taxon>Acariformes</taxon>
        <taxon>Sarcoptiformes</taxon>
        <taxon>Astigmata</taxon>
        <taxon>Glycyphagoidea</taxon>
        <taxon>Echimyopodidae</taxon>
        <taxon>Blomia</taxon>
    </lineage>
</organism>
<dbReference type="InterPro" id="IPR001314">
    <property type="entry name" value="Peptidase_S1A"/>
</dbReference>
<dbReference type="InterPro" id="IPR018114">
    <property type="entry name" value="TRYPSIN_HIS"/>
</dbReference>
<dbReference type="PRINTS" id="PR00722">
    <property type="entry name" value="CHYMOTRYPSIN"/>
</dbReference>
<dbReference type="GO" id="GO:0004252">
    <property type="term" value="F:serine-type endopeptidase activity"/>
    <property type="evidence" value="ECO:0007669"/>
    <property type="project" value="InterPro"/>
</dbReference>
<evidence type="ECO:0000256" key="7">
    <source>
        <dbReference type="SAM" id="Phobius"/>
    </source>
</evidence>
<gene>
    <name evidence="9" type="ORF">RDWZM_002997</name>
</gene>
<dbReference type="AlphaFoldDB" id="A0A9Q0MF05"/>
<evidence type="ECO:0000256" key="1">
    <source>
        <dbReference type="ARBA" id="ARBA00007664"/>
    </source>
</evidence>
<dbReference type="PROSITE" id="PS50240">
    <property type="entry name" value="TRYPSIN_DOM"/>
    <property type="match status" value="1"/>
</dbReference>
<keyword evidence="10" id="KW-1185">Reference proteome</keyword>
<dbReference type="Gene3D" id="2.40.10.10">
    <property type="entry name" value="Trypsin-like serine proteases"/>
    <property type="match status" value="1"/>
</dbReference>
<accession>A0A9Q0MF05</accession>
<dbReference type="GO" id="GO:0006508">
    <property type="term" value="P:proteolysis"/>
    <property type="evidence" value="ECO:0007669"/>
    <property type="project" value="UniProtKB-KW"/>
</dbReference>
<dbReference type="PANTHER" id="PTHR24276:SF91">
    <property type="entry name" value="AT26814P-RELATED"/>
    <property type="match status" value="1"/>
</dbReference>
<keyword evidence="2 6" id="KW-0645">Protease</keyword>
<comment type="caution">
    <text evidence="9">The sequence shown here is derived from an EMBL/GenBank/DDBJ whole genome shotgun (WGS) entry which is preliminary data.</text>
</comment>
<name>A0A9Q0MF05_BLOTA</name>
<dbReference type="Pfam" id="PF00089">
    <property type="entry name" value="Trypsin"/>
    <property type="match status" value="1"/>
</dbReference>
<dbReference type="InterPro" id="IPR009003">
    <property type="entry name" value="Peptidase_S1_PA"/>
</dbReference>
<dbReference type="PROSITE" id="PS00135">
    <property type="entry name" value="TRYPSIN_SER"/>
    <property type="match status" value="1"/>
</dbReference>
<keyword evidence="7" id="KW-1133">Transmembrane helix</keyword>
<feature type="domain" description="Peptidase S1" evidence="8">
    <location>
        <begin position="35"/>
        <end position="259"/>
    </location>
</feature>
<evidence type="ECO:0000259" key="8">
    <source>
        <dbReference type="PROSITE" id="PS50240"/>
    </source>
</evidence>
<evidence type="ECO:0000256" key="2">
    <source>
        <dbReference type="ARBA" id="ARBA00022670"/>
    </source>
</evidence>
<evidence type="ECO:0000313" key="9">
    <source>
        <dbReference type="EMBL" id="KAJ6224452.1"/>
    </source>
</evidence>
<dbReference type="PANTHER" id="PTHR24276">
    <property type="entry name" value="POLYSERASE-RELATED"/>
    <property type="match status" value="1"/>
</dbReference>
<keyword evidence="3 6" id="KW-0378">Hydrolase</keyword>
<evidence type="ECO:0000313" key="10">
    <source>
        <dbReference type="Proteomes" id="UP001142055"/>
    </source>
</evidence>
<dbReference type="InterPro" id="IPR043504">
    <property type="entry name" value="Peptidase_S1_PA_chymotrypsin"/>
</dbReference>
<comment type="similarity">
    <text evidence="1">Belongs to the peptidase S1 family.</text>
</comment>
<dbReference type="PROSITE" id="PS00134">
    <property type="entry name" value="TRYPSIN_HIS"/>
    <property type="match status" value="1"/>
</dbReference>
<keyword evidence="7" id="KW-0472">Membrane</keyword>
<keyword evidence="4 6" id="KW-0720">Serine protease</keyword>
<dbReference type="EMBL" id="JAPWDV010000001">
    <property type="protein sequence ID" value="KAJ6224452.1"/>
    <property type="molecule type" value="Genomic_DNA"/>
</dbReference>
<reference evidence="9" key="1">
    <citation type="submission" date="2022-12" db="EMBL/GenBank/DDBJ databases">
        <title>Genome assemblies of Blomia tropicalis.</title>
        <authorList>
            <person name="Cui Y."/>
        </authorList>
    </citation>
    <scope>NUCLEOTIDE SEQUENCE</scope>
    <source>
        <tissue evidence="9">Adult mites</tissue>
    </source>
</reference>
<dbReference type="InterPro" id="IPR050430">
    <property type="entry name" value="Peptidase_S1"/>
</dbReference>
<evidence type="ECO:0000256" key="3">
    <source>
        <dbReference type="ARBA" id="ARBA00022801"/>
    </source>
</evidence>
<proteinExistence type="inferred from homology"/>
<evidence type="ECO:0000256" key="4">
    <source>
        <dbReference type="ARBA" id="ARBA00022825"/>
    </source>
</evidence>